<gene>
    <name evidence="1" type="ORF">Tther_02036</name>
</gene>
<dbReference type="OrthoDB" id="345640at2"/>
<comment type="caution">
    <text evidence="1">The sequence shown here is derived from an EMBL/GenBank/DDBJ whole genome shotgun (WGS) entry which is preliminary data.</text>
</comment>
<evidence type="ECO:0000313" key="1">
    <source>
        <dbReference type="EMBL" id="TSE28520.1"/>
    </source>
</evidence>
<dbReference type="AlphaFoldDB" id="A0A554WY63"/>
<organism evidence="1 2">
    <name type="scientific">Tepidimonas thermarum</name>
    <dbReference type="NCBI Taxonomy" id="335431"/>
    <lineage>
        <taxon>Bacteria</taxon>
        <taxon>Pseudomonadati</taxon>
        <taxon>Pseudomonadota</taxon>
        <taxon>Betaproteobacteria</taxon>
        <taxon>Burkholderiales</taxon>
        <taxon>Tepidimonas</taxon>
    </lineage>
</organism>
<proteinExistence type="predicted"/>
<dbReference type="RefSeq" id="WP_143903557.1">
    <property type="nucleotide sequence ID" value="NZ_VJOL01000045.1"/>
</dbReference>
<evidence type="ECO:0000313" key="2">
    <source>
        <dbReference type="Proteomes" id="UP000318542"/>
    </source>
</evidence>
<dbReference type="Proteomes" id="UP000318542">
    <property type="component" value="Unassembled WGS sequence"/>
</dbReference>
<sequence>MQEARADREFCGSAGGIEVQSGRAPQAHPGTAAFAQAFQPQRSLLVGGDGIALETFLLQPVAHWVTCDE</sequence>
<accession>A0A554WY63</accession>
<dbReference type="EMBL" id="VJOL01000045">
    <property type="protein sequence ID" value="TSE28520.1"/>
    <property type="molecule type" value="Genomic_DNA"/>
</dbReference>
<reference evidence="1 2" key="1">
    <citation type="submission" date="2019-07" db="EMBL/GenBank/DDBJ databases">
        <title>Tepidimonas thermarum AA-1 draft genome.</title>
        <authorList>
            <person name="Da Costa M.S."/>
            <person name="Froufe H.J.C."/>
            <person name="Egas C."/>
            <person name="Albuquerque L."/>
        </authorList>
    </citation>
    <scope>NUCLEOTIDE SEQUENCE [LARGE SCALE GENOMIC DNA]</scope>
    <source>
        <strain evidence="1 2">AA-1</strain>
    </source>
</reference>
<name>A0A554WY63_9BURK</name>
<protein>
    <submittedName>
        <fullName evidence="1">Uncharacterized protein</fullName>
    </submittedName>
</protein>
<keyword evidence="2" id="KW-1185">Reference proteome</keyword>